<name>A0ABV3X9T5_9ACTN</name>
<comment type="cofactor">
    <cofactor evidence="1">
        <name>FMN</name>
        <dbReference type="ChEBI" id="CHEBI:58210"/>
    </cofactor>
</comment>
<keyword evidence="3" id="KW-0288">FMN</keyword>
<dbReference type="PROSITE" id="PS00557">
    <property type="entry name" value="FMN_HYDROXY_ACID_DH_1"/>
    <property type="match status" value="1"/>
</dbReference>
<evidence type="ECO:0000313" key="8">
    <source>
        <dbReference type="Proteomes" id="UP001560045"/>
    </source>
</evidence>
<dbReference type="Gene3D" id="3.20.20.70">
    <property type="entry name" value="Aldolase class I"/>
    <property type="match status" value="1"/>
</dbReference>
<organism evidence="7 8">
    <name type="scientific">Geodermatophilus maliterrae</name>
    <dbReference type="NCBI Taxonomy" id="3162531"/>
    <lineage>
        <taxon>Bacteria</taxon>
        <taxon>Bacillati</taxon>
        <taxon>Actinomycetota</taxon>
        <taxon>Actinomycetes</taxon>
        <taxon>Geodermatophilales</taxon>
        <taxon>Geodermatophilaceae</taxon>
        <taxon>Geodermatophilus</taxon>
    </lineage>
</organism>
<dbReference type="InterPro" id="IPR013785">
    <property type="entry name" value="Aldolase_TIM"/>
</dbReference>
<evidence type="ECO:0000256" key="4">
    <source>
        <dbReference type="ARBA" id="ARBA00023002"/>
    </source>
</evidence>
<dbReference type="InterPro" id="IPR037396">
    <property type="entry name" value="FMN_HAD"/>
</dbReference>
<dbReference type="PIRSF" id="PIRSF000138">
    <property type="entry name" value="Al-hdrx_acd_dh"/>
    <property type="match status" value="1"/>
</dbReference>
<comment type="caution">
    <text evidence="7">The sequence shown here is derived from an EMBL/GenBank/DDBJ whole genome shotgun (WGS) entry which is preliminary data.</text>
</comment>
<dbReference type="Pfam" id="PF01070">
    <property type="entry name" value="FMN_dh"/>
    <property type="match status" value="1"/>
</dbReference>
<sequence length="378" mass="40761">MTDLVTVEDYRRKSRRVLPAVLYDHLEGGAGDESLLARNRDSLTAVRLRPRYLRDVSVRDQRTTLFGRQHSAPLAIAPTGLNGAIRPGGDVFLARAAARAGIPFVLSTPAQNTIEEVSREADGDLWFQLYVVERGLAEELVARALAAGYSTLVLTVDVPVNGLRHRDRRNGFGLPLRMTPRILLDGARHPGWSTRFLRSGMPELANLTASAATGTDAAHALLRRQLDASFTWRDLAWLRRLWPHDLLVKGVLHPDDAARAVDCGADGIIVSNHGGRQLGEGPSTMEVLPGVLAKVDSPVLVDSGFRTGADIVKAVCLGASAVLIGRAALYGLAAGGEAGVDAVLDILRTEIDTTMSLIGATRIADLDRTYVQLPASWH</sequence>
<evidence type="ECO:0000259" key="6">
    <source>
        <dbReference type="PROSITE" id="PS51349"/>
    </source>
</evidence>
<dbReference type="PANTHER" id="PTHR10578:SF107">
    <property type="entry name" value="2-HYDROXYACID OXIDASE 1"/>
    <property type="match status" value="1"/>
</dbReference>
<evidence type="ECO:0000256" key="1">
    <source>
        <dbReference type="ARBA" id="ARBA00001917"/>
    </source>
</evidence>
<dbReference type="PROSITE" id="PS51349">
    <property type="entry name" value="FMN_HYDROXY_ACID_DH_2"/>
    <property type="match status" value="1"/>
</dbReference>
<evidence type="ECO:0000256" key="5">
    <source>
        <dbReference type="ARBA" id="ARBA00024042"/>
    </source>
</evidence>
<dbReference type="RefSeq" id="WP_369203021.1">
    <property type="nucleotide sequence ID" value="NZ_JBFNXQ010000005.1"/>
</dbReference>
<dbReference type="InterPro" id="IPR000262">
    <property type="entry name" value="FMN-dep_DH"/>
</dbReference>
<comment type="similarity">
    <text evidence="5">Belongs to the FMN-dependent alpha-hydroxy acid dehydrogenase family.</text>
</comment>
<dbReference type="InterPro" id="IPR012133">
    <property type="entry name" value="Alpha-hydoxy_acid_DH_FMN"/>
</dbReference>
<dbReference type="SUPFAM" id="SSF51395">
    <property type="entry name" value="FMN-linked oxidoreductases"/>
    <property type="match status" value="1"/>
</dbReference>
<accession>A0ABV3X9T5</accession>
<dbReference type="PANTHER" id="PTHR10578">
    <property type="entry name" value="S -2-HYDROXY-ACID OXIDASE-RELATED"/>
    <property type="match status" value="1"/>
</dbReference>
<protein>
    <submittedName>
        <fullName evidence="7">Alpha-hydroxy-acid oxidizing protein</fullName>
    </submittedName>
</protein>
<proteinExistence type="inferred from homology"/>
<gene>
    <name evidence="7" type="ORF">ABQ292_02875</name>
</gene>
<reference evidence="7 8" key="1">
    <citation type="submission" date="2024-06" db="EMBL/GenBank/DDBJ databases">
        <title>Draft genome sequence of Geodermatophilus badlandi, a novel member of the Geodermatophilaceae isolated from badland sedimentary rocks in the Red desert, Wyoming, USA.</title>
        <authorList>
            <person name="Ben Tekaya S."/>
            <person name="Nouioui I."/>
            <person name="Flores G.M."/>
            <person name="Shaal M.N."/>
            <person name="Bredoire F."/>
            <person name="Basile F."/>
            <person name="Van Diepen L."/>
            <person name="Ward N.L."/>
        </authorList>
    </citation>
    <scope>NUCLEOTIDE SEQUENCE [LARGE SCALE GENOMIC DNA]</scope>
    <source>
        <strain evidence="7 8">WL48A</strain>
    </source>
</reference>
<dbReference type="InterPro" id="IPR008259">
    <property type="entry name" value="FMN_hydac_DH_AS"/>
</dbReference>
<evidence type="ECO:0000256" key="3">
    <source>
        <dbReference type="ARBA" id="ARBA00022643"/>
    </source>
</evidence>
<evidence type="ECO:0000256" key="2">
    <source>
        <dbReference type="ARBA" id="ARBA00022630"/>
    </source>
</evidence>
<keyword evidence="2" id="KW-0285">Flavoprotein</keyword>
<dbReference type="EMBL" id="JBFNXQ010000005">
    <property type="protein sequence ID" value="MEX5717310.1"/>
    <property type="molecule type" value="Genomic_DNA"/>
</dbReference>
<dbReference type="Proteomes" id="UP001560045">
    <property type="component" value="Unassembled WGS sequence"/>
</dbReference>
<evidence type="ECO:0000313" key="7">
    <source>
        <dbReference type="EMBL" id="MEX5717310.1"/>
    </source>
</evidence>
<keyword evidence="8" id="KW-1185">Reference proteome</keyword>
<feature type="domain" description="FMN hydroxy acid dehydrogenase" evidence="6">
    <location>
        <begin position="1"/>
        <end position="376"/>
    </location>
</feature>
<keyword evidence="4" id="KW-0560">Oxidoreductase</keyword>